<sequence>MQPTVSPWAWVSSWDRRARTRAAGEFARSRDRAGARARDHDKYAFYGLRKDSRHFIRLDPLAKGLLLNHKWVPTSVPVTWRVERAHHTEPWAVPGIKVYYHQSIQSYRPYEPVPIVLPGEAGAPGPLPGAGAQHNAGTLSHAWSSGARGWAAGAVVLALLVLLVRAAENCLHKKLFKAIYAHTNAGAAELSQNEIRPGHYRLQGVRRQESDEWSTPNVMATSLQLQHRDFDTASIDNLDDIEDLPPLGRADMPPPYSEVARPGAPAPAADPAKRTGEEPPPPYSACYVAYSSPKGADPQVHIRRLDDQPDPPHSSTDIDNAQNNLIENGLTSEAATTTTVDVATDIRTELVFDNGRVVERLNYNDDNEAGAASDDNAQEQSTRHGTDRVVYVDETAAENNTTDRALIV</sequence>
<dbReference type="Proteomes" id="UP001231518">
    <property type="component" value="Chromosome 25"/>
</dbReference>
<evidence type="ECO:0000313" key="3">
    <source>
        <dbReference type="Proteomes" id="UP001231518"/>
    </source>
</evidence>
<keyword evidence="3" id="KW-1185">Reference proteome</keyword>
<gene>
    <name evidence="2" type="ORF">PYW07_010651</name>
</gene>
<evidence type="ECO:0000313" key="2">
    <source>
        <dbReference type="EMBL" id="KAJ8708526.1"/>
    </source>
</evidence>
<evidence type="ECO:0000256" key="1">
    <source>
        <dbReference type="SAM" id="MobiDB-lite"/>
    </source>
</evidence>
<organism evidence="2 3">
    <name type="scientific">Mythimna separata</name>
    <name type="common">Oriental armyworm</name>
    <name type="synonym">Pseudaletia separata</name>
    <dbReference type="NCBI Taxonomy" id="271217"/>
    <lineage>
        <taxon>Eukaryota</taxon>
        <taxon>Metazoa</taxon>
        <taxon>Ecdysozoa</taxon>
        <taxon>Arthropoda</taxon>
        <taxon>Hexapoda</taxon>
        <taxon>Insecta</taxon>
        <taxon>Pterygota</taxon>
        <taxon>Neoptera</taxon>
        <taxon>Endopterygota</taxon>
        <taxon>Lepidoptera</taxon>
        <taxon>Glossata</taxon>
        <taxon>Ditrysia</taxon>
        <taxon>Noctuoidea</taxon>
        <taxon>Noctuidae</taxon>
        <taxon>Noctuinae</taxon>
        <taxon>Hadenini</taxon>
        <taxon>Mythimna</taxon>
    </lineage>
</organism>
<protein>
    <submittedName>
        <fullName evidence="2">Uncharacterized protein</fullName>
    </submittedName>
</protein>
<dbReference type="EMBL" id="JARGEI010000026">
    <property type="protein sequence ID" value="KAJ8708526.1"/>
    <property type="molecule type" value="Genomic_DNA"/>
</dbReference>
<name>A0AAD8DMK5_MYTSE</name>
<feature type="region of interest" description="Disordered" evidence="1">
    <location>
        <begin position="238"/>
        <end position="320"/>
    </location>
</feature>
<feature type="compositionally biased region" description="Low complexity" evidence="1">
    <location>
        <begin position="260"/>
        <end position="270"/>
    </location>
</feature>
<reference evidence="2" key="1">
    <citation type="submission" date="2023-03" db="EMBL/GenBank/DDBJ databases">
        <title>Chromosome-level genomes of two armyworms, Mythimna separata and Mythimna loreyi, provide insights into the biosynthesis and reception of sex pheromones.</title>
        <authorList>
            <person name="Zhao H."/>
        </authorList>
    </citation>
    <scope>NUCLEOTIDE SEQUENCE</scope>
    <source>
        <strain evidence="2">BeijingLab</strain>
        <tissue evidence="2">Pupa</tissue>
    </source>
</reference>
<proteinExistence type="predicted"/>
<feature type="region of interest" description="Disordered" evidence="1">
    <location>
        <begin position="366"/>
        <end position="387"/>
    </location>
</feature>
<dbReference type="AlphaFoldDB" id="A0AAD8DMK5"/>
<accession>A0AAD8DMK5</accession>
<comment type="caution">
    <text evidence="2">The sequence shown here is derived from an EMBL/GenBank/DDBJ whole genome shotgun (WGS) entry which is preliminary data.</text>
</comment>